<dbReference type="PANTHER" id="PTHR12835">
    <property type="entry name" value="BIOTIN PROTEIN LIGASE"/>
    <property type="match status" value="1"/>
</dbReference>
<evidence type="ECO:0000256" key="3">
    <source>
        <dbReference type="ARBA" id="ARBA00022840"/>
    </source>
</evidence>
<dbReference type="InterPro" id="IPR004143">
    <property type="entry name" value="BPL_LPL_catalytic"/>
</dbReference>
<evidence type="ECO:0000313" key="8">
    <source>
        <dbReference type="EMBL" id="GAA4020822.1"/>
    </source>
</evidence>
<keyword evidence="1 8" id="KW-0436">Ligase</keyword>
<dbReference type="InterPro" id="IPR045864">
    <property type="entry name" value="aa-tRNA-synth_II/BPL/LPL"/>
</dbReference>
<dbReference type="InterPro" id="IPR008988">
    <property type="entry name" value="Transcriptional_repressor_C"/>
</dbReference>
<dbReference type="SUPFAM" id="SSF50037">
    <property type="entry name" value="C-terminal domain of transcriptional repressors"/>
    <property type="match status" value="1"/>
</dbReference>
<dbReference type="EC" id="6.3.4.15" evidence="5"/>
<evidence type="ECO:0000256" key="2">
    <source>
        <dbReference type="ARBA" id="ARBA00022741"/>
    </source>
</evidence>
<accession>A0ABP7T4M7</accession>
<dbReference type="Gene3D" id="3.30.930.10">
    <property type="entry name" value="Bira Bifunctional Protein, Domain 2"/>
    <property type="match status" value="1"/>
</dbReference>
<evidence type="ECO:0000256" key="6">
    <source>
        <dbReference type="ARBA" id="ARBA00047846"/>
    </source>
</evidence>
<dbReference type="PANTHER" id="PTHR12835:SF5">
    <property type="entry name" value="BIOTIN--PROTEIN LIGASE"/>
    <property type="match status" value="1"/>
</dbReference>
<keyword evidence="4" id="KW-0092">Biotin</keyword>
<comment type="caution">
    <text evidence="8">The sequence shown here is derived from an EMBL/GenBank/DDBJ whole genome shotgun (WGS) entry which is preliminary data.</text>
</comment>
<name>A0ABP7T4M7_9BURK</name>
<dbReference type="InterPro" id="IPR003142">
    <property type="entry name" value="BPL_C"/>
</dbReference>
<dbReference type="NCBIfam" id="TIGR00121">
    <property type="entry name" value="birA_ligase"/>
    <property type="match status" value="1"/>
</dbReference>
<dbReference type="SUPFAM" id="SSF55681">
    <property type="entry name" value="Class II aaRS and biotin synthetases"/>
    <property type="match status" value="1"/>
</dbReference>
<protein>
    <recommendedName>
        <fullName evidence="5">biotin--[biotin carboxyl-carrier protein] ligase</fullName>
        <ecNumber evidence="5">6.3.4.15</ecNumber>
    </recommendedName>
</protein>
<dbReference type="Gene3D" id="2.30.30.100">
    <property type="match status" value="1"/>
</dbReference>
<evidence type="ECO:0000256" key="4">
    <source>
        <dbReference type="ARBA" id="ARBA00023267"/>
    </source>
</evidence>
<dbReference type="Proteomes" id="UP001501353">
    <property type="component" value="Unassembled WGS sequence"/>
</dbReference>
<evidence type="ECO:0000259" key="7">
    <source>
        <dbReference type="PROSITE" id="PS51733"/>
    </source>
</evidence>
<evidence type="ECO:0000256" key="5">
    <source>
        <dbReference type="ARBA" id="ARBA00024227"/>
    </source>
</evidence>
<keyword evidence="2" id="KW-0547">Nucleotide-binding</keyword>
<reference evidence="9" key="1">
    <citation type="journal article" date="2019" name="Int. J. Syst. Evol. Microbiol.">
        <title>The Global Catalogue of Microorganisms (GCM) 10K type strain sequencing project: providing services to taxonomists for standard genome sequencing and annotation.</title>
        <authorList>
            <consortium name="The Broad Institute Genomics Platform"/>
            <consortium name="The Broad Institute Genome Sequencing Center for Infectious Disease"/>
            <person name="Wu L."/>
            <person name="Ma J."/>
        </authorList>
    </citation>
    <scope>NUCLEOTIDE SEQUENCE [LARGE SCALE GENOMIC DNA]</scope>
    <source>
        <strain evidence="9">JCM 16673</strain>
    </source>
</reference>
<dbReference type="Pfam" id="PF02237">
    <property type="entry name" value="BPL_C"/>
    <property type="match status" value="1"/>
</dbReference>
<dbReference type="Pfam" id="PF03099">
    <property type="entry name" value="BPL_LplA_LipB"/>
    <property type="match status" value="1"/>
</dbReference>
<dbReference type="InterPro" id="IPR004408">
    <property type="entry name" value="Biotin_CoA_COase_ligase"/>
</dbReference>
<evidence type="ECO:0000256" key="1">
    <source>
        <dbReference type="ARBA" id="ARBA00022598"/>
    </source>
</evidence>
<keyword evidence="3" id="KW-0067">ATP-binding</keyword>
<evidence type="ECO:0000313" key="9">
    <source>
        <dbReference type="Proteomes" id="UP001501353"/>
    </source>
</evidence>
<sequence length="264" mass="28155">MTPLYSPARIAAALHTAVPGLAIEAVAETGSTNADLLARLGQLDAPLLLIAEQQHAGRGRAGRTWHSARGASLTFSLAWRVRMPVQALVGLPLAVGVAIAEVLDGLGLPVQLKWPNDVLCEHRKLAGILIETALDKQDSQRLWAVIGIGINLSGDTALAARIGQPVATLTDSVGLDRDLLMAALLDRLCLTMQEFEQYGFSVFAQRWNALHLYRGQQVSIIDRGQIQAEGTALGVDAQGRLLLDTPQGRKAIVAGDVSLRALKS</sequence>
<dbReference type="PROSITE" id="PS51733">
    <property type="entry name" value="BPL_LPL_CATALYTIC"/>
    <property type="match status" value="1"/>
</dbReference>
<comment type="catalytic activity">
    <reaction evidence="6">
        <text>biotin + L-lysyl-[protein] + ATP = N(6)-biotinyl-L-lysyl-[protein] + AMP + diphosphate + H(+)</text>
        <dbReference type="Rhea" id="RHEA:11756"/>
        <dbReference type="Rhea" id="RHEA-COMP:9752"/>
        <dbReference type="Rhea" id="RHEA-COMP:10505"/>
        <dbReference type="ChEBI" id="CHEBI:15378"/>
        <dbReference type="ChEBI" id="CHEBI:29969"/>
        <dbReference type="ChEBI" id="CHEBI:30616"/>
        <dbReference type="ChEBI" id="CHEBI:33019"/>
        <dbReference type="ChEBI" id="CHEBI:57586"/>
        <dbReference type="ChEBI" id="CHEBI:83144"/>
        <dbReference type="ChEBI" id="CHEBI:456215"/>
        <dbReference type="EC" id="6.3.4.15"/>
    </reaction>
</comment>
<dbReference type="GO" id="GO:0016874">
    <property type="term" value="F:ligase activity"/>
    <property type="evidence" value="ECO:0007669"/>
    <property type="project" value="UniProtKB-KW"/>
</dbReference>
<dbReference type="CDD" id="cd16442">
    <property type="entry name" value="BPL"/>
    <property type="match status" value="1"/>
</dbReference>
<proteinExistence type="predicted"/>
<organism evidence="8 9">
    <name type="scientific">Actimicrobium antarcticum</name>
    <dbReference type="NCBI Taxonomy" id="1051899"/>
    <lineage>
        <taxon>Bacteria</taxon>
        <taxon>Pseudomonadati</taxon>
        <taxon>Pseudomonadota</taxon>
        <taxon>Betaproteobacteria</taxon>
        <taxon>Burkholderiales</taxon>
        <taxon>Oxalobacteraceae</taxon>
        <taxon>Actimicrobium</taxon>
    </lineage>
</organism>
<gene>
    <name evidence="8" type="ORF">GCM10022212_17000</name>
</gene>
<feature type="domain" description="BPL/LPL catalytic" evidence="7">
    <location>
        <begin position="8"/>
        <end position="196"/>
    </location>
</feature>
<dbReference type="RefSeq" id="WP_344762859.1">
    <property type="nucleotide sequence ID" value="NZ_BAAAZE010000008.1"/>
</dbReference>
<dbReference type="EMBL" id="BAAAZE010000008">
    <property type="protein sequence ID" value="GAA4020822.1"/>
    <property type="molecule type" value="Genomic_DNA"/>
</dbReference>
<keyword evidence="9" id="KW-1185">Reference proteome</keyword>